<keyword evidence="2" id="KW-1185">Reference proteome</keyword>
<protein>
    <submittedName>
        <fullName evidence="1">Uncharacterized protein</fullName>
    </submittedName>
</protein>
<dbReference type="AlphaFoldDB" id="A0A5J4YK86"/>
<gene>
    <name evidence="1" type="ORF">FVE85_9715</name>
</gene>
<name>A0A5J4YK86_PORPP</name>
<dbReference type="EMBL" id="VRMN01000012">
    <property type="protein sequence ID" value="KAA8491668.1"/>
    <property type="molecule type" value="Genomic_DNA"/>
</dbReference>
<evidence type="ECO:0000313" key="2">
    <source>
        <dbReference type="Proteomes" id="UP000324585"/>
    </source>
</evidence>
<organism evidence="1 2">
    <name type="scientific">Porphyridium purpureum</name>
    <name type="common">Red alga</name>
    <name type="synonym">Porphyridium cruentum</name>
    <dbReference type="NCBI Taxonomy" id="35688"/>
    <lineage>
        <taxon>Eukaryota</taxon>
        <taxon>Rhodophyta</taxon>
        <taxon>Bangiophyceae</taxon>
        <taxon>Porphyridiales</taxon>
        <taxon>Porphyridiaceae</taxon>
        <taxon>Porphyridium</taxon>
    </lineage>
</organism>
<dbReference type="Proteomes" id="UP000324585">
    <property type="component" value="Unassembled WGS sequence"/>
</dbReference>
<proteinExistence type="predicted"/>
<accession>A0A5J4YK86</accession>
<sequence length="196" mass="22052">MCKSREIASIFNTNDVLIFLAHHQLSRLPNAEQKLSVTQAAVACGCCSHSLTRCRNAQLVTGTRASLPHHYATSRVVPVGAAALFKQLVQPRGAHLASLDQNYNLQACLSRLRCKNWCWSGIEKEYFWQNGIWLLVQQDAVFTAGPGLFDLPQISVSLYYEIARNLNVKTVLYYQLSALLAITFSRKRQTHCRNTI</sequence>
<reference evidence="2" key="1">
    <citation type="journal article" date="2019" name="Nat. Commun.">
        <title>Expansion of phycobilisome linker gene families in mesophilic red algae.</title>
        <authorList>
            <person name="Lee J."/>
            <person name="Kim D."/>
            <person name="Bhattacharya D."/>
            <person name="Yoon H.S."/>
        </authorList>
    </citation>
    <scope>NUCLEOTIDE SEQUENCE [LARGE SCALE GENOMIC DNA]</scope>
    <source>
        <strain evidence="2">CCMP 1328</strain>
    </source>
</reference>
<evidence type="ECO:0000313" key="1">
    <source>
        <dbReference type="EMBL" id="KAA8491668.1"/>
    </source>
</evidence>
<comment type="caution">
    <text evidence="1">The sequence shown here is derived from an EMBL/GenBank/DDBJ whole genome shotgun (WGS) entry which is preliminary data.</text>
</comment>